<gene>
    <name evidence="2" type="ORF">SCV_098</name>
</gene>
<sequence>MLYKEREGYICPQSLYNLLLADISILNNMCTKENVCRILVCVMVFSAISLIPILVPGSILANSFIASATIKIIAPSEIAFTDFCNCSEEPKSMISYDKLFEKSSNVTNDCLFQHRSSEFVDIVNRTLGNKTILYIIAYFINSCMERPLMVTEIMQAVPLLYDVQREVASYGMFGECILDTPFKKQYSPILEEMVLFTPDVVPSQRILLRDELSRFVKDLSRRRIDQSDDILLEAYTLLDIDDAIEEDDLLNEGEPGEIKYAHIRSLLSSDTNSSITILT</sequence>
<evidence type="ECO:0000256" key="1">
    <source>
        <dbReference type="SAM" id="Phobius"/>
    </source>
</evidence>
<name>A0A1Q3DM04_9VIRU</name>
<accession>A0A1Q3DM04</accession>
<comment type="caution">
    <text evidence="2">The sequence shown here is derived from an EMBL/GenBank/DDBJ whole genome shotgun (WGS) entry which is preliminary data.</text>
</comment>
<keyword evidence="1" id="KW-0812">Transmembrane</keyword>
<protein>
    <submittedName>
        <fullName evidence="2">Uncharacterized protein</fullName>
    </submittedName>
</protein>
<keyword evidence="1" id="KW-1133">Transmembrane helix</keyword>
<reference evidence="2" key="1">
    <citation type="submission" date="2017-01" db="EMBL/GenBank/DDBJ databases">
        <title>Draft genome sequence of uncultured bacilliform virus purified from snow crab.</title>
        <authorList>
            <person name="Takano T."/>
        </authorList>
    </citation>
    <scope>NUCLEOTIDE SEQUENCE</scope>
    <source>
        <strain evidence="2">Isolate_1</strain>
    </source>
</reference>
<evidence type="ECO:0000313" key="2">
    <source>
        <dbReference type="EMBL" id="GAV93218.1"/>
    </source>
</evidence>
<feature type="transmembrane region" description="Helical" evidence="1">
    <location>
        <begin position="35"/>
        <end position="55"/>
    </location>
</feature>
<organism evidence="2">
    <name type="scientific">Chionoecetes opilio bacilliform virus</name>
    <dbReference type="NCBI Taxonomy" id="1825681"/>
    <lineage>
        <taxon>Viruses</taxon>
        <taxon>Viruses incertae sedis</taxon>
        <taxon>Naldaviricetes</taxon>
        <taxon>Nimaviridae</taxon>
    </lineage>
</organism>
<dbReference type="EMBL" id="BDLS01000002">
    <property type="protein sequence ID" value="GAV93218.1"/>
    <property type="molecule type" value="Genomic_DNA"/>
</dbReference>
<keyword evidence="1" id="KW-0472">Membrane</keyword>
<proteinExistence type="predicted"/>